<feature type="binding site" evidence="9">
    <location>
        <position position="39"/>
    </location>
    <ligand>
        <name>Zn(2+)</name>
        <dbReference type="ChEBI" id="CHEBI:29105"/>
    </ligand>
</feature>
<keyword evidence="5" id="KW-0234">DNA repair</keyword>
<dbReference type="GO" id="GO:0008725">
    <property type="term" value="F:DNA-3-methyladenine glycosylase activity"/>
    <property type="evidence" value="ECO:0007669"/>
    <property type="project" value="UniProtKB-EC"/>
</dbReference>
<keyword evidence="1 9" id="KW-0479">Metal-binding</keyword>
<feature type="binding site" evidence="9">
    <location>
        <position position="213"/>
    </location>
    <ligand>
        <name>Zn(2+)</name>
        <dbReference type="ChEBI" id="CHEBI:29105"/>
    </ligand>
</feature>
<comment type="function">
    <text evidence="7">Hydrolysis of the deoxyribose N-glycosidic bond to excise 3-methyladenine from the damaged DNA polymer formed by alkylation lesions.</text>
</comment>
<keyword evidence="3 10" id="KW-0378">Hydrolase</keyword>
<dbReference type="PANTHER" id="PTHR31116">
    <property type="entry name" value="OS04G0501200 PROTEIN"/>
    <property type="match status" value="1"/>
</dbReference>
<dbReference type="Proteomes" id="UP000317093">
    <property type="component" value="Chromosome"/>
</dbReference>
<dbReference type="InterPro" id="IPR005019">
    <property type="entry name" value="Adenine_glyco"/>
</dbReference>
<dbReference type="EC" id="3.2.2.20" evidence="8"/>
<keyword evidence="2" id="KW-0227">DNA damage</keyword>
<comment type="catalytic activity">
    <reaction evidence="6">
        <text>Hydrolysis of alkylated DNA, releasing 3-methyladenine.</text>
        <dbReference type="EC" id="3.2.2.20"/>
    </reaction>
</comment>
<evidence type="ECO:0000256" key="1">
    <source>
        <dbReference type="ARBA" id="ARBA00022723"/>
    </source>
</evidence>
<name>A0A518B621_9BACT</name>
<feature type="binding site" evidence="9">
    <location>
        <position position="51"/>
    </location>
    <ligand>
        <name>Zn(2+)</name>
        <dbReference type="ChEBI" id="CHEBI:29105"/>
    </ligand>
</feature>
<dbReference type="GO" id="GO:0006284">
    <property type="term" value="P:base-excision repair"/>
    <property type="evidence" value="ECO:0007669"/>
    <property type="project" value="InterPro"/>
</dbReference>
<dbReference type="GO" id="GO:0046872">
    <property type="term" value="F:metal ion binding"/>
    <property type="evidence" value="ECO:0007669"/>
    <property type="project" value="UniProtKB-KW"/>
</dbReference>
<evidence type="ECO:0000256" key="4">
    <source>
        <dbReference type="ARBA" id="ARBA00022833"/>
    </source>
</evidence>
<keyword evidence="11" id="KW-1185">Reference proteome</keyword>
<protein>
    <recommendedName>
        <fullName evidence="8">DNA-3-methyladenine glycosylase I</fullName>
        <ecNumber evidence="8">3.2.2.20</ecNumber>
    </recommendedName>
</protein>
<dbReference type="EMBL" id="CP036279">
    <property type="protein sequence ID" value="QDU62417.1"/>
    <property type="molecule type" value="Genomic_DNA"/>
</dbReference>
<organism evidence="10 11">
    <name type="scientific">Kolteria novifilia</name>
    <dbReference type="NCBI Taxonomy" id="2527975"/>
    <lineage>
        <taxon>Bacteria</taxon>
        <taxon>Pseudomonadati</taxon>
        <taxon>Planctomycetota</taxon>
        <taxon>Planctomycetia</taxon>
        <taxon>Kolteriales</taxon>
        <taxon>Kolteriaceae</taxon>
        <taxon>Kolteria</taxon>
    </lineage>
</organism>
<evidence type="ECO:0000256" key="9">
    <source>
        <dbReference type="PIRSR" id="PIRSR605019-1"/>
    </source>
</evidence>
<evidence type="ECO:0000313" key="11">
    <source>
        <dbReference type="Proteomes" id="UP000317093"/>
    </source>
</evidence>
<evidence type="ECO:0000256" key="3">
    <source>
        <dbReference type="ARBA" id="ARBA00022801"/>
    </source>
</evidence>
<keyword evidence="10" id="KW-0326">Glycosidase</keyword>
<reference evidence="10 11" key="1">
    <citation type="submission" date="2019-02" db="EMBL/GenBank/DDBJ databases">
        <title>Deep-cultivation of Planctomycetes and their phenomic and genomic characterization uncovers novel biology.</title>
        <authorList>
            <person name="Wiegand S."/>
            <person name="Jogler M."/>
            <person name="Boedeker C."/>
            <person name="Pinto D."/>
            <person name="Vollmers J."/>
            <person name="Rivas-Marin E."/>
            <person name="Kohn T."/>
            <person name="Peeters S.H."/>
            <person name="Heuer A."/>
            <person name="Rast P."/>
            <person name="Oberbeckmann S."/>
            <person name="Bunk B."/>
            <person name="Jeske O."/>
            <person name="Meyerdierks A."/>
            <person name="Storesund J.E."/>
            <person name="Kallscheuer N."/>
            <person name="Luecker S."/>
            <person name="Lage O.M."/>
            <person name="Pohl T."/>
            <person name="Merkel B.J."/>
            <person name="Hornburger P."/>
            <person name="Mueller R.-W."/>
            <person name="Bruemmer F."/>
            <person name="Labrenz M."/>
            <person name="Spormann A.M."/>
            <person name="Op den Camp H."/>
            <person name="Overmann J."/>
            <person name="Amann R."/>
            <person name="Jetten M.S.M."/>
            <person name="Mascher T."/>
            <person name="Medema M.H."/>
            <person name="Devos D.P."/>
            <person name="Kaster A.-K."/>
            <person name="Ovreas L."/>
            <person name="Rohde M."/>
            <person name="Galperin M.Y."/>
            <person name="Jogler C."/>
        </authorList>
    </citation>
    <scope>NUCLEOTIDE SEQUENCE [LARGE SCALE GENOMIC DNA]</scope>
    <source>
        <strain evidence="10 11">Pan216</strain>
    </source>
</reference>
<evidence type="ECO:0000256" key="7">
    <source>
        <dbReference type="ARBA" id="ARBA00057608"/>
    </source>
</evidence>
<dbReference type="KEGG" id="knv:Pan216_32840"/>
<dbReference type="SUPFAM" id="SSF48150">
    <property type="entry name" value="DNA-glycosylase"/>
    <property type="match status" value="1"/>
</dbReference>
<dbReference type="AlphaFoldDB" id="A0A518B621"/>
<evidence type="ECO:0000313" key="10">
    <source>
        <dbReference type="EMBL" id="QDU62417.1"/>
    </source>
</evidence>
<gene>
    <name evidence="10" type="primary">tag</name>
    <name evidence="10" type="ORF">Pan216_32840</name>
</gene>
<dbReference type="Gene3D" id="1.10.340.30">
    <property type="entry name" value="Hypothetical protein, domain 2"/>
    <property type="match status" value="1"/>
</dbReference>
<evidence type="ECO:0000256" key="2">
    <source>
        <dbReference type="ARBA" id="ARBA00022763"/>
    </source>
</evidence>
<proteinExistence type="predicted"/>
<feature type="binding site" evidence="9">
    <location>
        <position position="209"/>
    </location>
    <ligand>
        <name>Zn(2+)</name>
        <dbReference type="ChEBI" id="CHEBI:29105"/>
    </ligand>
</feature>
<dbReference type="InterPro" id="IPR011257">
    <property type="entry name" value="DNA_glycosylase"/>
</dbReference>
<accession>A0A518B621</accession>
<dbReference type="PANTHER" id="PTHR31116:SF29">
    <property type="entry name" value="DNA GLYCOSYLASE SUPERFAMILY PROTEIN"/>
    <property type="match status" value="1"/>
</dbReference>
<evidence type="ECO:0000256" key="6">
    <source>
        <dbReference type="ARBA" id="ARBA00052558"/>
    </source>
</evidence>
<keyword evidence="4 9" id="KW-0862">Zinc</keyword>
<dbReference type="Pfam" id="PF03352">
    <property type="entry name" value="Adenine_glyco"/>
    <property type="match status" value="1"/>
</dbReference>
<evidence type="ECO:0000256" key="5">
    <source>
        <dbReference type="ARBA" id="ARBA00023204"/>
    </source>
</evidence>
<evidence type="ECO:0000256" key="8">
    <source>
        <dbReference type="ARBA" id="ARBA00066766"/>
    </source>
</evidence>
<dbReference type="FunFam" id="1.10.340.30:FF:000009">
    <property type="entry name" value="DNA-3-methyladenine glycosylase I"/>
    <property type="match status" value="1"/>
</dbReference>
<sequence length="225" mass="25398">MTSPTTRGRGRGLLLGPRFRPRSAPGISQGVPIIPATRCPWATRELDVVYHDVEWGVPVHDDRVLFEFITLEGAQAGLSWSTILAKREHYRRCFADFDAERVARFTKKKVERLLTDPGIVRHRLKVESTVSNAKAFLTLLESGESFDGYLWQFVDGAPITNRWRRLEQIPTSTPISDALSKDLKRRGFRFVGSTICYAFMQAVGMVNDHLVSCPRHAEIAALRSS</sequence>